<gene>
    <name evidence="3" type="ORF">BLA55_00670</name>
</gene>
<evidence type="ECO:0000313" key="3">
    <source>
        <dbReference type="EMBL" id="APJ38202.1"/>
    </source>
</evidence>
<proteinExistence type="predicted"/>
<feature type="signal peptide" evidence="2">
    <location>
        <begin position="1"/>
        <end position="25"/>
    </location>
</feature>
<feature type="compositionally biased region" description="Polar residues" evidence="1">
    <location>
        <begin position="116"/>
        <end position="130"/>
    </location>
</feature>
<keyword evidence="2" id="KW-0732">Signal</keyword>
<dbReference type="Proteomes" id="UP000184322">
    <property type="component" value="Chromosome"/>
</dbReference>
<evidence type="ECO:0000313" key="4">
    <source>
        <dbReference type="Proteomes" id="UP000184322"/>
    </source>
</evidence>
<dbReference type="PROSITE" id="PS51257">
    <property type="entry name" value="PROKAR_LIPOPROTEIN"/>
    <property type="match status" value="1"/>
</dbReference>
<sequence length="2132" mass="237053">MKKNKKLVILSSSLAGLGLAAGALAVSCNNEKPVLTQENVNAEAQTVEIRVKQGVTLSFLQTAKPQDFHVVKKDGSELDTELYNYDVVGVETTNDEANHQLTLKVTAKVSAKANPALSSEVESQTYSESTLSDDEKEQQRQRELQEQIKQNLNSLAAPSFTYANKENIYLPTTSTLSKDQVQVELGDLRFQVNDVKVISVEPKADNVTTAVVKYQLQSLENVQVFSDEKTAEITGFKSVEEHNKSELARLEEVAKAVSVDYENKADIISSAAVSTGVQVNLPENTVNVQVKENSAQVLDHSVENKSIHVGFTLVSTDPNYPGVEFAVSGLVVEGFKELSQYNKDTLNYLENIVKSLVFNGIKQTKAENETKSDAELALAAYKKNPEAKIIKVGYKTADGELPSDVKLTYKNVWGVSTHPNALLIEYTLSKSNGTDNEVSTSAKYTIYNFGQDKKVQEETENVYDELVKEKDAIQLTANQNLALNNDAKNSYLVDKSLKNVTQKQWILPSEFKKEVLAEIEAAKKDYNSKNKGEDEVAALNSFFDKNKDKIFFFDQLKAGNYENWVVTSIQFGNDETIDANGVLTGTVVLKPNFNEKTSPKKAKYNDDATLVKSIEFKIAGFMSTPIKQHIQKVIVEKLNAIYVAPENSDSVGAAISFTSKGKNRGVAVSENAIDLIPLTNVEVFSNPEEAQKLFNKFSAKNGFVASQSDSDNNAVATQLAKDSTTRSTELITSVIDLLINDETKLDITKEDNTTEKKTLKDFLGLEDRKEKLIEGAFLDFDVVRSLKSSVGTTTARIDTATTVTIPGLGKYSASIPTQNNISGFLTSENEEELKLQWKITAQKFITQATQAKYPIRYNKKNDDANDNDSTVITDVTENDANLKYFKYWYGKKASDDVYSTKEVDLAKEGIVLPEKFYTTDTDQGTDIFADKAGKKEVAEEKYRNYAMKLVVLKASSEGVAKNQLNLTYKLVNPYHPTWEFSGDDSAQTRTIQISFISVKQNEINKVAKLKEIINDNFDKLVNLDYTNKEAISAFKAGEKYNNQKANNQPHPEIVYSFKDGVTLADYIRDENGDYKKGFDIFTENEEKQPLSNWAELSLKSFTSKQATEEGAAYQEGTTGSAGVVLTVNTKKGKEVASDGSTSADLNEKLISGFQLSNAQEKQRLNKLRGQFAFLNYPSIQSGLEEVKEPEKAELVRELAKIWIDDARVAEKGNYSFIANYNNEKENAVAVIDSVEIPSVNTSNSVTIKYHFESKTNAGTKSDTKSFTFVGFGTKQQHVLADKKAELTAELNRLAFKYAITDANAQNAATKVTPAKLAEQQDEAQNKSLYTPTNRTENLSYDYVIKSVTPYGENGQDAKDYNRVALRVVLKTTVEGQEVITDAKDIIVGTFLTAAKQEEDRLKAVKTITADIKAASFSKGEFLPDLAEVAKIWGNLKDEETSPIQFSNLTESNAKVVWGDKNFKLVANNKEGKISATFKVQSTKPGLESVVFEKKVDITGFLTQEQYDAKFNTERTRLNELATKLHDLGAENQSAISWTRPTDRDKDPQVSLSQLLNDRGTNELWQYFSITGDLATDARLQVIAVTKGVKETDVIVTFRLISTREGMKQYEVQREADNTADQDLSRFAGVESDIMTAKATVMNLLTDEQFAKNFELNQKLQKLALTTTSKEWNGNAEYNALLDFAPVKAYNATFDKVTDPALLKVLSVLDTLVSQEENKYGVLTLPESNNNNKNESTFTIVKDGKDVKVSTTLAREVTGLRINNEFYEVSEFTNLTELITGGLLGNSDTDTLYAKIVLKDKDSDVKSKEILVKISGFLTPSQHHAKEIQEVAKQAKLVDTIERLAKISNVRLTSKYNGSTVVENFDESWATTESKWAELYELYIPAAGESTADSTSLWSKDRNNGKALALNVASEVEKLTDKAKKDALVESGMKVTGSQVPFMNDGVHLTENADNTEYRVNFVINSVKPEGEKLVISYTVTAYDYVVENKVAKLKEIYTAKSATVIEKGELPTFANKERKDEMLKALQSASTTFDSPSKTMTASEFVAKYNDQKTTKEEKEQLLTYTLANPDFALEIVRVTDDSNIYIGRVMIEYRIKYNGSEKMFDSREFKETQTKIGFINGFAYDSTKVTN</sequence>
<dbReference type="KEGG" id="mpul:BLA55_00670"/>
<organism evidence="3 4">
    <name type="scientific">Mycoplasmopsis pullorum</name>
    <dbReference type="NCBI Taxonomy" id="48003"/>
    <lineage>
        <taxon>Bacteria</taxon>
        <taxon>Bacillati</taxon>
        <taxon>Mycoplasmatota</taxon>
        <taxon>Mycoplasmoidales</taxon>
        <taxon>Metamycoplasmataceae</taxon>
        <taxon>Mycoplasmopsis</taxon>
    </lineage>
</organism>
<accession>A0A1L4FRH2</accession>
<feature type="region of interest" description="Disordered" evidence="1">
    <location>
        <begin position="114"/>
        <end position="140"/>
    </location>
</feature>
<evidence type="ECO:0008006" key="5">
    <source>
        <dbReference type="Google" id="ProtNLM"/>
    </source>
</evidence>
<dbReference type="EMBL" id="CP017813">
    <property type="protein sequence ID" value="APJ38202.1"/>
    <property type="molecule type" value="Genomic_DNA"/>
</dbReference>
<evidence type="ECO:0000256" key="1">
    <source>
        <dbReference type="SAM" id="MobiDB-lite"/>
    </source>
</evidence>
<protein>
    <recommendedName>
        <fullName evidence="5">Lipoprotein associated domain</fullName>
    </recommendedName>
</protein>
<keyword evidence="4" id="KW-1185">Reference proteome</keyword>
<feature type="chain" id="PRO_5012476345" description="Lipoprotein associated domain" evidence="2">
    <location>
        <begin position="26"/>
        <end position="2132"/>
    </location>
</feature>
<name>A0A1L4FRH2_9BACT</name>
<dbReference type="RefSeq" id="WP_073372207.1">
    <property type="nucleotide sequence ID" value="NZ_CP017813.1"/>
</dbReference>
<evidence type="ECO:0000256" key="2">
    <source>
        <dbReference type="SAM" id="SignalP"/>
    </source>
</evidence>
<reference evidence="4" key="1">
    <citation type="submission" date="2016-10" db="EMBL/GenBank/DDBJ databases">
        <authorList>
            <person name="Beylefeld A."/>
            <person name="Abolnik C."/>
        </authorList>
    </citation>
    <scope>NUCLEOTIDE SEQUENCE [LARGE SCALE GENOMIC DNA]</scope>
    <source>
        <strain evidence="4">B359_6</strain>
    </source>
</reference>